<gene>
    <name evidence="3" type="ORF">C7382_104138</name>
</gene>
<organism evidence="3 4">
    <name type="scientific">Porphyromonas loveana</name>
    <dbReference type="NCBI Taxonomy" id="1884669"/>
    <lineage>
        <taxon>Bacteria</taxon>
        <taxon>Pseudomonadati</taxon>
        <taxon>Bacteroidota</taxon>
        <taxon>Bacteroidia</taxon>
        <taxon>Bacteroidales</taxon>
        <taxon>Porphyromonadaceae</taxon>
        <taxon>Porphyromonas</taxon>
    </lineage>
</organism>
<sequence>MRQNKKEMVRLFHRNWRAFLSDYGAVFLAIAEENGYFCFEKSPVSDPTSLYSHIMNRLISHIERSISMHKCVVVPSLGGFVAELLPARYDREDHLIYPPKEELRFNAALSVRDGILEDSYARAYGISHRRARVMLDDDVRALRAELVRSGRVSLEKMGELTLNPEGQISYSHRGRSDESSGFSYGLVPCSLPRLAALPAEVAESQPEVVRLHPEGKGDYFYLRIHKRSGMAVAAVLLLAALLVVPWGQISSSDKFAASFVPTELTAHRVWADTEVQPVWVDVPKQVQPSSATAAESEPIATAAPATMPNVLATDVAEGGVPVMHEPVGSKYYYVVVATFSSATKAREYYRSHVDKATLPNALVLLSRNKARIYADRFATTDEAQAYIRTMRDKNSLFADAWVYAGR</sequence>
<evidence type="ECO:0000313" key="3">
    <source>
        <dbReference type="EMBL" id="PVZ12831.1"/>
    </source>
</evidence>
<dbReference type="InterPro" id="IPR040495">
    <property type="entry name" value="HU-CCDC81_bac_1"/>
</dbReference>
<dbReference type="AlphaFoldDB" id="A0A2U1FKX2"/>
<dbReference type="Proteomes" id="UP000245462">
    <property type="component" value="Unassembled WGS sequence"/>
</dbReference>
<keyword evidence="1" id="KW-1133">Transmembrane helix</keyword>
<keyword evidence="4" id="KW-1185">Reference proteome</keyword>
<reference evidence="3 4" key="1">
    <citation type="submission" date="2018-04" db="EMBL/GenBank/DDBJ databases">
        <title>Genomic Encyclopedia of Type Strains, Phase IV (KMG-IV): sequencing the most valuable type-strain genomes for metagenomic binning, comparative biology and taxonomic classification.</title>
        <authorList>
            <person name="Goeker M."/>
        </authorList>
    </citation>
    <scope>NUCLEOTIDE SEQUENCE [LARGE SCALE GENOMIC DNA]</scope>
    <source>
        <strain evidence="3 4">DSM 28520</strain>
    </source>
</reference>
<keyword evidence="1" id="KW-0812">Transmembrane</keyword>
<dbReference type="GO" id="GO:0042834">
    <property type="term" value="F:peptidoglycan binding"/>
    <property type="evidence" value="ECO:0007669"/>
    <property type="project" value="InterPro"/>
</dbReference>
<accession>A0A2U1FKX2</accession>
<dbReference type="Pfam" id="PF18175">
    <property type="entry name" value="HU-CCDC81_bac_2"/>
    <property type="match status" value="1"/>
</dbReference>
<comment type="caution">
    <text evidence="3">The sequence shown here is derived from an EMBL/GenBank/DDBJ whole genome shotgun (WGS) entry which is preliminary data.</text>
</comment>
<dbReference type="InterPro" id="IPR041268">
    <property type="entry name" value="HU-CCDC81_bac_2"/>
</dbReference>
<protein>
    <recommendedName>
        <fullName evidence="2">SPOR domain-containing protein</fullName>
    </recommendedName>
</protein>
<dbReference type="EMBL" id="QEKY01000004">
    <property type="protein sequence ID" value="PVZ12831.1"/>
    <property type="molecule type" value="Genomic_DNA"/>
</dbReference>
<name>A0A2U1FKX2_9PORP</name>
<dbReference type="Pfam" id="PF18174">
    <property type="entry name" value="HU-CCDC81_bac_1"/>
    <property type="match status" value="1"/>
</dbReference>
<dbReference type="PROSITE" id="PS51724">
    <property type="entry name" value="SPOR"/>
    <property type="match status" value="1"/>
</dbReference>
<proteinExistence type="predicted"/>
<keyword evidence="1" id="KW-0472">Membrane</keyword>
<evidence type="ECO:0000313" key="4">
    <source>
        <dbReference type="Proteomes" id="UP000245462"/>
    </source>
</evidence>
<feature type="domain" description="SPOR" evidence="2">
    <location>
        <begin position="326"/>
        <end position="404"/>
    </location>
</feature>
<evidence type="ECO:0000259" key="2">
    <source>
        <dbReference type="PROSITE" id="PS51724"/>
    </source>
</evidence>
<dbReference type="InterPro" id="IPR007730">
    <property type="entry name" value="SPOR-like_dom"/>
</dbReference>
<feature type="transmembrane region" description="Helical" evidence="1">
    <location>
        <begin position="229"/>
        <end position="247"/>
    </location>
</feature>
<evidence type="ECO:0000256" key="1">
    <source>
        <dbReference type="SAM" id="Phobius"/>
    </source>
</evidence>